<evidence type="ECO:0000256" key="10">
    <source>
        <dbReference type="SAM" id="SignalP"/>
    </source>
</evidence>
<feature type="coiled-coil region" evidence="8">
    <location>
        <begin position="129"/>
        <end position="163"/>
    </location>
</feature>
<evidence type="ECO:0000256" key="5">
    <source>
        <dbReference type="ARBA" id="ARBA00022989"/>
    </source>
</evidence>
<dbReference type="Proteomes" id="UP000243459">
    <property type="component" value="Chromosome 7"/>
</dbReference>
<keyword evidence="3 7" id="KW-0812">Transmembrane</keyword>
<gene>
    <name evidence="12" type="ORF">A4U43_C07F7760</name>
</gene>
<dbReference type="AlphaFoldDB" id="A0A5P1EDG5"/>
<keyword evidence="13" id="KW-1185">Reference proteome</keyword>
<evidence type="ECO:0000256" key="8">
    <source>
        <dbReference type="SAM" id="Coils"/>
    </source>
</evidence>
<proteinExistence type="inferred from homology"/>
<keyword evidence="4 10" id="KW-0732">Signal</keyword>
<reference evidence="13" key="1">
    <citation type="journal article" date="2017" name="Nat. Commun.">
        <title>The asparagus genome sheds light on the origin and evolution of a young Y chromosome.</title>
        <authorList>
            <person name="Harkess A."/>
            <person name="Zhou J."/>
            <person name="Xu C."/>
            <person name="Bowers J.E."/>
            <person name="Van der Hulst R."/>
            <person name="Ayyampalayam S."/>
            <person name="Mercati F."/>
            <person name="Riccardi P."/>
            <person name="McKain M.R."/>
            <person name="Kakrana A."/>
            <person name="Tang H."/>
            <person name="Ray J."/>
            <person name="Groenendijk J."/>
            <person name="Arikit S."/>
            <person name="Mathioni S.M."/>
            <person name="Nakano M."/>
            <person name="Shan H."/>
            <person name="Telgmann-Rauber A."/>
            <person name="Kanno A."/>
            <person name="Yue Z."/>
            <person name="Chen H."/>
            <person name="Li W."/>
            <person name="Chen Y."/>
            <person name="Xu X."/>
            <person name="Zhang Y."/>
            <person name="Luo S."/>
            <person name="Chen H."/>
            <person name="Gao J."/>
            <person name="Mao Z."/>
            <person name="Pires J.C."/>
            <person name="Luo M."/>
            <person name="Kudrna D."/>
            <person name="Wing R.A."/>
            <person name="Meyers B.C."/>
            <person name="Yi K."/>
            <person name="Kong H."/>
            <person name="Lavrijsen P."/>
            <person name="Sunseri F."/>
            <person name="Falavigna A."/>
            <person name="Ye Y."/>
            <person name="Leebens-Mack J.H."/>
            <person name="Chen G."/>
        </authorList>
    </citation>
    <scope>NUCLEOTIDE SEQUENCE [LARGE SCALE GENOMIC DNA]</scope>
    <source>
        <strain evidence="13">cv. DH0086</strain>
    </source>
</reference>
<dbReference type="Gramene" id="ONK62751">
    <property type="protein sequence ID" value="ONK62751"/>
    <property type="gene ID" value="A4U43_C07F7760"/>
</dbReference>
<evidence type="ECO:0000256" key="7">
    <source>
        <dbReference type="RuleBase" id="RU003827"/>
    </source>
</evidence>
<evidence type="ECO:0000256" key="3">
    <source>
        <dbReference type="ARBA" id="ARBA00022692"/>
    </source>
</evidence>
<evidence type="ECO:0000256" key="1">
    <source>
        <dbReference type="ARBA" id="ARBA00004479"/>
    </source>
</evidence>
<feature type="chain" id="PRO_5024419609" description="GOLD domain-containing protein" evidence="10">
    <location>
        <begin position="25"/>
        <end position="210"/>
    </location>
</feature>
<keyword evidence="8" id="KW-0175">Coiled coil</keyword>
<comment type="similarity">
    <text evidence="2 7">Belongs to the EMP24/GP25L family.</text>
</comment>
<keyword evidence="6 9" id="KW-0472">Membrane</keyword>
<comment type="subcellular location">
    <subcellularLocation>
        <location evidence="1 7">Membrane</location>
        <topology evidence="1 7">Single-pass type I membrane protein</topology>
    </subcellularLocation>
</comment>
<evidence type="ECO:0000259" key="11">
    <source>
        <dbReference type="PROSITE" id="PS50866"/>
    </source>
</evidence>
<dbReference type="InterPro" id="IPR015720">
    <property type="entry name" value="Emp24-like"/>
</dbReference>
<evidence type="ECO:0000256" key="2">
    <source>
        <dbReference type="ARBA" id="ARBA00007104"/>
    </source>
</evidence>
<dbReference type="OMA" id="MTITIMI"/>
<dbReference type="PROSITE" id="PS50866">
    <property type="entry name" value="GOLD"/>
    <property type="match status" value="1"/>
</dbReference>
<evidence type="ECO:0000313" key="12">
    <source>
        <dbReference type="EMBL" id="ONK62751.1"/>
    </source>
</evidence>
<keyword evidence="5 9" id="KW-1133">Transmembrane helix</keyword>
<feature type="domain" description="GOLD" evidence="11">
    <location>
        <begin position="34"/>
        <end position="145"/>
    </location>
</feature>
<dbReference type="EMBL" id="CM007387">
    <property type="protein sequence ID" value="ONK62751.1"/>
    <property type="molecule type" value="Genomic_DNA"/>
</dbReference>
<name>A0A5P1EDG5_ASPOF</name>
<dbReference type="Pfam" id="PF01105">
    <property type="entry name" value="EMP24_GP25L"/>
    <property type="match status" value="1"/>
</dbReference>
<dbReference type="OrthoDB" id="759142at2759"/>
<feature type="transmembrane region" description="Helical" evidence="9">
    <location>
        <begin position="178"/>
        <end position="198"/>
    </location>
</feature>
<sequence length="210" mass="23426">MNPSSLRALLLLLSTLSSLCPLDSLVIRVPPGKVKCIAEDLDAAAVSVAVYSLAGDSPHRLNMSARVTDPNGDTIHLSNDVESGRFGFTAERAGSYSVCFWSPVFKLEGGEIEVDFEWKTGIAADEFNRVAKRRKIDAVETDLKKLENSVNLIYMEMRSLREREEESWKINVDTNSRMGMLSLLSLIICLGVAGLQMWHLKTFFTREKIL</sequence>
<dbReference type="PANTHER" id="PTHR22811">
    <property type="entry name" value="TRANSMEMBRANE EMP24 DOMAIN-CONTAINING PROTEIN"/>
    <property type="match status" value="1"/>
</dbReference>
<evidence type="ECO:0000256" key="4">
    <source>
        <dbReference type="ARBA" id="ARBA00022729"/>
    </source>
</evidence>
<dbReference type="SMART" id="SM01190">
    <property type="entry name" value="EMP24_GP25L"/>
    <property type="match status" value="1"/>
</dbReference>
<organism evidence="12 13">
    <name type="scientific">Asparagus officinalis</name>
    <name type="common">Garden asparagus</name>
    <dbReference type="NCBI Taxonomy" id="4686"/>
    <lineage>
        <taxon>Eukaryota</taxon>
        <taxon>Viridiplantae</taxon>
        <taxon>Streptophyta</taxon>
        <taxon>Embryophyta</taxon>
        <taxon>Tracheophyta</taxon>
        <taxon>Spermatophyta</taxon>
        <taxon>Magnoliopsida</taxon>
        <taxon>Liliopsida</taxon>
        <taxon>Asparagales</taxon>
        <taxon>Asparagaceae</taxon>
        <taxon>Asparagoideae</taxon>
        <taxon>Asparagus</taxon>
    </lineage>
</organism>
<evidence type="ECO:0000313" key="13">
    <source>
        <dbReference type="Proteomes" id="UP000243459"/>
    </source>
</evidence>
<dbReference type="GO" id="GO:0016020">
    <property type="term" value="C:membrane"/>
    <property type="evidence" value="ECO:0007669"/>
    <property type="project" value="UniProtKB-SubCell"/>
</dbReference>
<evidence type="ECO:0000256" key="6">
    <source>
        <dbReference type="ARBA" id="ARBA00023136"/>
    </source>
</evidence>
<evidence type="ECO:0000256" key="9">
    <source>
        <dbReference type="SAM" id="Phobius"/>
    </source>
</evidence>
<dbReference type="InterPro" id="IPR009038">
    <property type="entry name" value="GOLD_dom"/>
</dbReference>
<accession>A0A5P1EDG5</accession>
<protein>
    <recommendedName>
        <fullName evidence="11">GOLD domain-containing protein</fullName>
    </recommendedName>
</protein>
<feature type="signal peptide" evidence="10">
    <location>
        <begin position="1"/>
        <end position="24"/>
    </location>
</feature>